<accession>A0A437MQ03</accession>
<evidence type="ECO:0000256" key="1">
    <source>
        <dbReference type="SAM" id="Phobius"/>
    </source>
</evidence>
<dbReference type="Proteomes" id="UP000282759">
    <property type="component" value="Unassembled WGS sequence"/>
</dbReference>
<feature type="transmembrane region" description="Helical" evidence="1">
    <location>
        <begin position="48"/>
        <end position="67"/>
    </location>
</feature>
<sequence length="98" mass="10561">MGRQYPVYKGLQRPLVFRGFKGKFIYYGVGCLLAGLVTGALVMALVNMYAGVVVLAAIIAGGLIAIAQRQKKGLSDKSRTSAVQVHRVNLTKRGKHVT</sequence>
<evidence type="ECO:0000313" key="3">
    <source>
        <dbReference type="Proteomes" id="UP000282759"/>
    </source>
</evidence>
<comment type="caution">
    <text evidence="2">The sequence shown here is derived from an EMBL/GenBank/DDBJ whole genome shotgun (WGS) entry which is preliminary data.</text>
</comment>
<gene>
    <name evidence="2" type="ORF">EOD41_14855</name>
</gene>
<proteinExistence type="predicted"/>
<keyword evidence="1" id="KW-0472">Membrane</keyword>
<keyword evidence="1" id="KW-0812">Transmembrane</keyword>
<keyword evidence="3" id="KW-1185">Reference proteome</keyword>
<protein>
    <submittedName>
        <fullName evidence="2">Plasmid transfer protein</fullName>
    </submittedName>
</protein>
<feature type="transmembrane region" description="Helical" evidence="1">
    <location>
        <begin position="24"/>
        <end position="42"/>
    </location>
</feature>
<dbReference type="OrthoDB" id="1048241at2"/>
<keyword evidence="1" id="KW-1133">Transmembrane helix</keyword>
<dbReference type="AlphaFoldDB" id="A0A437MQ03"/>
<dbReference type="RefSeq" id="WP_127706308.1">
    <property type="nucleotide sequence ID" value="NZ_SACK01000007.1"/>
</dbReference>
<name>A0A437MQ03_9SPHI</name>
<evidence type="ECO:0000313" key="2">
    <source>
        <dbReference type="EMBL" id="RVT99721.1"/>
    </source>
</evidence>
<dbReference type="EMBL" id="SACK01000007">
    <property type="protein sequence ID" value="RVT99721.1"/>
    <property type="molecule type" value="Genomic_DNA"/>
</dbReference>
<reference evidence="2 3" key="1">
    <citation type="submission" date="2019-01" db="EMBL/GenBank/DDBJ databases">
        <authorList>
            <person name="Chen W.-M."/>
        </authorList>
    </citation>
    <scope>NUCLEOTIDE SEQUENCE [LARGE SCALE GENOMIC DNA]</scope>
    <source>
        <strain evidence="2 3">YBJ-36</strain>
    </source>
</reference>
<organism evidence="2 3">
    <name type="scientific">Mucilaginibacter limnophilus</name>
    <dbReference type="NCBI Taxonomy" id="1932778"/>
    <lineage>
        <taxon>Bacteria</taxon>
        <taxon>Pseudomonadati</taxon>
        <taxon>Bacteroidota</taxon>
        <taxon>Sphingobacteriia</taxon>
        <taxon>Sphingobacteriales</taxon>
        <taxon>Sphingobacteriaceae</taxon>
        <taxon>Mucilaginibacter</taxon>
    </lineage>
</organism>